<dbReference type="AlphaFoldDB" id="A0A7J5AQ20"/>
<dbReference type="Proteomes" id="UP000467305">
    <property type="component" value="Unassembled WGS sequence"/>
</dbReference>
<accession>A0A7J5AQ20</accession>
<name>A0A7J5AQ20_9FLAO</name>
<keyword evidence="1" id="KW-0812">Transmembrane</keyword>
<keyword evidence="1" id="KW-1133">Transmembrane helix</keyword>
<feature type="transmembrane region" description="Helical" evidence="1">
    <location>
        <begin position="43"/>
        <end position="64"/>
    </location>
</feature>
<evidence type="ECO:0000313" key="2">
    <source>
        <dbReference type="EMBL" id="KAB1159657.1"/>
    </source>
</evidence>
<evidence type="ECO:0000256" key="1">
    <source>
        <dbReference type="SAM" id="Phobius"/>
    </source>
</evidence>
<keyword evidence="1" id="KW-0472">Membrane</keyword>
<comment type="caution">
    <text evidence="2">The sequence shown here is derived from an EMBL/GenBank/DDBJ whole genome shotgun (WGS) entry which is preliminary data.</text>
</comment>
<organism evidence="2 3">
    <name type="scientific">Tenacibaculum aiptasiae</name>
    <dbReference type="NCBI Taxonomy" id="426481"/>
    <lineage>
        <taxon>Bacteria</taxon>
        <taxon>Pseudomonadati</taxon>
        <taxon>Bacteroidota</taxon>
        <taxon>Flavobacteriia</taxon>
        <taxon>Flavobacteriales</taxon>
        <taxon>Flavobacteriaceae</taxon>
        <taxon>Tenacibaculum</taxon>
    </lineage>
</organism>
<keyword evidence="3" id="KW-1185">Reference proteome</keyword>
<sequence length="69" mass="6859">MKKLELNEMEKFQGSNDFIMGLTCVAAIGGFAAFMIASGGGAIAVAPLLISSIGGGGCIATVGAKVSQH</sequence>
<proteinExistence type="predicted"/>
<feature type="transmembrane region" description="Helical" evidence="1">
    <location>
        <begin position="18"/>
        <end position="37"/>
    </location>
</feature>
<protein>
    <submittedName>
        <fullName evidence="2">Uncharacterized protein</fullName>
    </submittedName>
</protein>
<gene>
    <name evidence="2" type="ORF">F7018_04930</name>
</gene>
<dbReference type="EMBL" id="WAAU01000008">
    <property type="protein sequence ID" value="KAB1159657.1"/>
    <property type="molecule type" value="Genomic_DNA"/>
</dbReference>
<reference evidence="2 3" key="1">
    <citation type="submission" date="2019-09" db="EMBL/GenBank/DDBJ databases">
        <authorList>
            <person name="Cao W.R."/>
        </authorList>
    </citation>
    <scope>NUCLEOTIDE SEQUENCE [LARGE SCALE GENOMIC DNA]</scope>
    <source>
        <strain evidence="3">a4</strain>
    </source>
</reference>
<dbReference type="RefSeq" id="WP_150898903.1">
    <property type="nucleotide sequence ID" value="NZ_WAAU01000008.1"/>
</dbReference>
<evidence type="ECO:0000313" key="3">
    <source>
        <dbReference type="Proteomes" id="UP000467305"/>
    </source>
</evidence>